<dbReference type="PATRIC" id="fig|243090.15.peg.1236"/>
<dbReference type="InParanoid" id="Q7UVE3"/>
<organism evidence="1 2">
    <name type="scientific">Rhodopirellula baltica (strain DSM 10527 / NCIMB 13988 / SH1)</name>
    <dbReference type="NCBI Taxonomy" id="243090"/>
    <lineage>
        <taxon>Bacteria</taxon>
        <taxon>Pseudomonadati</taxon>
        <taxon>Planctomycetota</taxon>
        <taxon>Planctomycetia</taxon>
        <taxon>Pirellulales</taxon>
        <taxon>Pirellulaceae</taxon>
        <taxon>Rhodopirellula</taxon>
    </lineage>
</organism>
<reference evidence="1 2" key="1">
    <citation type="journal article" date="2003" name="Proc. Natl. Acad. Sci. U.S.A.">
        <title>Complete genome sequence of the marine planctomycete Pirellula sp. strain 1.</title>
        <authorList>
            <person name="Gloeckner F.O."/>
            <person name="Kube M."/>
            <person name="Bauer M."/>
            <person name="Teeling H."/>
            <person name="Lombardot T."/>
            <person name="Ludwig W."/>
            <person name="Gade D."/>
            <person name="Beck A."/>
            <person name="Borzym K."/>
            <person name="Heitmann K."/>
            <person name="Rabus R."/>
            <person name="Schlesner H."/>
            <person name="Amann R."/>
            <person name="Reinhardt R."/>
        </authorList>
    </citation>
    <scope>NUCLEOTIDE SEQUENCE [LARGE SCALE GENOMIC DNA]</scope>
    <source>
        <strain evidence="2">DSM 10527 / NCIMB 13988 / SH1</strain>
    </source>
</reference>
<evidence type="ECO:0008006" key="3">
    <source>
        <dbReference type="Google" id="ProtNLM"/>
    </source>
</evidence>
<dbReference type="PANTHER" id="PTHR43737">
    <property type="entry name" value="BLL7424 PROTEIN"/>
    <property type="match status" value="1"/>
</dbReference>
<dbReference type="SUPFAM" id="SSF53649">
    <property type="entry name" value="Alkaline phosphatase-like"/>
    <property type="match status" value="1"/>
</dbReference>
<accession>Q7UVE3</accession>
<dbReference type="eggNOG" id="COG3119">
    <property type="taxonomic scope" value="Bacteria"/>
</dbReference>
<name>Q7UVE3_RHOBA</name>
<sequence length="506" mass="56860">MNEFHQSIHVKDQTSRQTIIRRRLSFKDPMHHQETHLQLGRRSFLSQAGFNFGALAAGAMLGDELAASELKSSLPHFAPKAKRVIFLTQSGGPSQIELFDHKPELPKLAGTELPDSVRQGQRLTGMTKNQKQLILPAITKFHRHGDCGRLVGEWLPHIGAISDDLCFVKSMVTDEINHAPAMTKFLTGHQLPGRPSFGAWASYGLGSMNSNLPDYVVLISKMKRPSDQPLYDHYWGSGFLPSKHQGVKLRSAKDPVLYLNDPDGFPRELRREMLDGLAGMNRLHHTETLDPEIETRIAQYEMAFRMQTSIPDLTDLSDESDETFEMYGPDSRRPGSYAANCILARRLAERDVRFIQLFHPDWDHHSRLSSWCVSRCVDTDQPSAALVKDLKQRGLLDDTLIIWGGEFGRGVAGQGKWDSPEAGRDHHPRCFTIWMAGAGIKPGTSYGQTDDFSYNVVENPVHVRDLHATALHVLGIDHERFTHRYQGLDFKLTGVESSNVVDDILA</sequence>
<dbReference type="Pfam" id="PF07394">
    <property type="entry name" value="DUF1501"/>
    <property type="match status" value="1"/>
</dbReference>
<dbReference type="KEGG" id="rba:RB2690"/>
<proteinExistence type="predicted"/>
<dbReference type="EnsemblBacteria" id="CAD72782">
    <property type="protein sequence ID" value="CAD72782"/>
    <property type="gene ID" value="RB2690"/>
</dbReference>
<protein>
    <recommendedName>
        <fullName evidence="3">Sulfatase</fullName>
    </recommendedName>
</protein>
<dbReference type="STRING" id="243090.RB2690"/>
<evidence type="ECO:0000313" key="2">
    <source>
        <dbReference type="Proteomes" id="UP000001025"/>
    </source>
</evidence>
<evidence type="ECO:0000313" key="1">
    <source>
        <dbReference type="EMBL" id="CAD72782.1"/>
    </source>
</evidence>
<dbReference type="InterPro" id="IPR017850">
    <property type="entry name" value="Alkaline_phosphatase_core_sf"/>
</dbReference>
<dbReference type="OrthoDB" id="127333at2"/>
<dbReference type="InterPro" id="IPR010869">
    <property type="entry name" value="DUF1501"/>
</dbReference>
<dbReference type="PANTHER" id="PTHR43737:SF1">
    <property type="entry name" value="DUF1501 DOMAIN-CONTAINING PROTEIN"/>
    <property type="match status" value="1"/>
</dbReference>
<gene>
    <name evidence="1" type="ordered locus">RB2690</name>
</gene>
<dbReference type="Proteomes" id="UP000001025">
    <property type="component" value="Chromosome"/>
</dbReference>
<dbReference type="EMBL" id="BX294137">
    <property type="protein sequence ID" value="CAD72782.1"/>
    <property type="molecule type" value="Genomic_DNA"/>
</dbReference>
<dbReference type="Gene3D" id="3.40.720.10">
    <property type="entry name" value="Alkaline Phosphatase, subunit A"/>
    <property type="match status" value="1"/>
</dbReference>
<dbReference type="AlphaFoldDB" id="Q7UVE3"/>
<keyword evidence="2" id="KW-1185">Reference proteome</keyword>
<dbReference type="HOGENOM" id="CLU_035908_0_0_0"/>